<evidence type="ECO:0000313" key="2">
    <source>
        <dbReference type="EMBL" id="SLM19172.1"/>
    </source>
</evidence>
<dbReference type="PANTHER" id="PTHR13707">
    <property type="entry name" value="KETOACID-COENZYME A TRANSFERASE"/>
    <property type="match status" value="1"/>
</dbReference>
<dbReference type="NCBIfam" id="TIGR02429">
    <property type="entry name" value="pcaI_scoA_fam"/>
    <property type="match status" value="1"/>
</dbReference>
<keyword evidence="1 2" id="KW-0808">Transferase</keyword>
<dbReference type="PANTHER" id="PTHR13707:SF60">
    <property type="entry name" value="ACETATE COA-TRANSFERASE SUBUNIT ALPHA"/>
    <property type="match status" value="1"/>
</dbReference>
<dbReference type="InterPro" id="IPR012792">
    <property type="entry name" value="3-oxoacid_CoA-transf_A"/>
</dbReference>
<gene>
    <name evidence="2" type="primary">atoD</name>
    <name evidence="2" type="ORF">SPIRO4BDMA_50687</name>
</gene>
<dbReference type="InterPro" id="IPR037171">
    <property type="entry name" value="NagB/RpiA_transferase-like"/>
</dbReference>
<accession>A0A3P3XSA1</accession>
<dbReference type="EMBL" id="FWDO01000005">
    <property type="protein sequence ID" value="SLM19172.1"/>
    <property type="molecule type" value="Genomic_DNA"/>
</dbReference>
<dbReference type="EC" id="2.8.3.8" evidence="2"/>
<evidence type="ECO:0000256" key="1">
    <source>
        <dbReference type="ARBA" id="ARBA00022679"/>
    </source>
</evidence>
<dbReference type="SUPFAM" id="SSF100950">
    <property type="entry name" value="NagB/RpiA/CoA transferase-like"/>
    <property type="match status" value="1"/>
</dbReference>
<dbReference type="Gene3D" id="3.40.1080.10">
    <property type="entry name" value="Glutaconate Coenzyme A-transferase"/>
    <property type="match status" value="1"/>
</dbReference>
<dbReference type="GO" id="GO:0008775">
    <property type="term" value="F:acetate CoA-transferase activity"/>
    <property type="evidence" value="ECO:0007669"/>
    <property type="project" value="UniProtKB-EC"/>
</dbReference>
<sequence>MIEKTVIRPAEAARLINSGSVVHIGGFLGCGAPDGIVAAICEAGIGDLTIVCNDTAIYDPKTGRTTGLAPLILKGLVRKVITSHIGTNAETQRLLCEGKIEVELVPQGTLAERVRAAGYGLGGILTPTGVGTEVEEGKRKFRLHGKTYLLELPLPGDVAIIKAKKGDKAGNLIYAKTARNFNPLMAGACSLVIAEVEELVDIGGLDPDQIHTPSIFVDYLVVV</sequence>
<organism evidence="2">
    <name type="scientific">uncultured spirochete</name>
    <dbReference type="NCBI Taxonomy" id="156406"/>
    <lineage>
        <taxon>Bacteria</taxon>
        <taxon>Pseudomonadati</taxon>
        <taxon>Spirochaetota</taxon>
        <taxon>Spirochaetia</taxon>
        <taxon>Spirochaetales</taxon>
        <taxon>environmental samples</taxon>
    </lineage>
</organism>
<dbReference type="SMART" id="SM00882">
    <property type="entry name" value="CoA_trans"/>
    <property type="match status" value="1"/>
</dbReference>
<dbReference type="Pfam" id="PF01144">
    <property type="entry name" value="CoA_trans"/>
    <property type="match status" value="1"/>
</dbReference>
<dbReference type="PROSITE" id="PS51257">
    <property type="entry name" value="PROKAR_LIPOPROTEIN"/>
    <property type="match status" value="1"/>
</dbReference>
<protein>
    <submittedName>
        <fullName evidence="2">Acetyl-CoA:acetoacetyl-CoA transferase, alpha subunit</fullName>
        <ecNumber evidence="2">2.8.3.8</ecNumber>
    </submittedName>
</protein>
<name>A0A3P3XSA1_9SPIR</name>
<reference evidence="2" key="1">
    <citation type="submission" date="2017-02" db="EMBL/GenBank/DDBJ databases">
        <authorList>
            <person name="Regsiter A."/>
            <person name="William W."/>
        </authorList>
    </citation>
    <scope>NUCLEOTIDE SEQUENCE</scope>
    <source>
        <strain evidence="2">BdmA 4</strain>
    </source>
</reference>
<dbReference type="AlphaFoldDB" id="A0A3P3XSA1"/>
<proteinExistence type="predicted"/>
<dbReference type="InterPro" id="IPR004165">
    <property type="entry name" value="CoA_trans_fam_I"/>
</dbReference>